<feature type="transmembrane region" description="Helical" evidence="9">
    <location>
        <begin position="155"/>
        <end position="177"/>
    </location>
</feature>
<feature type="active site" description="Proton donor" evidence="7">
    <location>
        <position position="369"/>
    </location>
</feature>
<evidence type="ECO:0000256" key="9">
    <source>
        <dbReference type="RuleBase" id="RU366005"/>
    </source>
</evidence>
<dbReference type="Gene3D" id="3.30.2010.10">
    <property type="entry name" value="Metalloproteases ('zincins'), catalytic domain"/>
    <property type="match status" value="1"/>
</dbReference>
<dbReference type="GO" id="GO:0071586">
    <property type="term" value="P:CAAX-box protein processing"/>
    <property type="evidence" value="ECO:0007669"/>
    <property type="project" value="UniProtKB-UniRule"/>
</dbReference>
<sequence length="427" mass="49245">MLFSTNLFLGTTLISLNAISVWDAYLVLRQRRANEAKGMPLYFKEYITDEEFAKSKAYASERSTFSFIQHVKGLVMRNVSILLRLPARLYYLAMQPTGFSAGSFSHNYAAAVVEDLIFTVLDIPFSYYENFYIEKRHGFNKMTKTEFVKDILKSLFLRVTLLYPMQIALIQFVVRRFGERFPLYLFSGMSVILVIFLLAMPTLIQPLFNKFTPLDTEMLLYKKIAQLSTELGFPLKKVFVVDGSRRSHHSNAYFYGFGNNKRIVLYDTILEQLKDDDESIIGVLCHELGHWKHSHMYMNIALILGQLMLVSYGARLVLFDKRVYEAFGFGEIDPVIGLNIFLEPFYSTLSTLFGYGFCSISRRNEFQADRFAVKHNHGESLKRALLVMAKENRTGLTSDPLYSALHYTHPPLLERLQAVDAELKKQE</sequence>
<dbReference type="GO" id="GO:0005789">
    <property type="term" value="C:endoplasmic reticulum membrane"/>
    <property type="evidence" value="ECO:0007669"/>
    <property type="project" value="UniProtKB-SubCell"/>
</dbReference>
<evidence type="ECO:0000256" key="5">
    <source>
        <dbReference type="ARBA" id="ARBA00023049"/>
    </source>
</evidence>
<keyword evidence="2 8" id="KW-0479">Metal-binding</keyword>
<keyword evidence="4 8" id="KW-0862">Zinc</keyword>
<dbReference type="Pfam" id="PF01435">
    <property type="entry name" value="Peptidase_M48"/>
    <property type="match status" value="1"/>
</dbReference>
<dbReference type="VEuPathDB" id="TriTrypDB:LPMP_270040"/>
<dbReference type="InterPro" id="IPR001915">
    <property type="entry name" value="Peptidase_M48"/>
</dbReference>
<comment type="caution">
    <text evidence="9">Lacks conserved residue(s) required for the propagation of feature annotation.</text>
</comment>
<dbReference type="MEROPS" id="M48.020"/>
<feature type="domain" description="Peptidase M48" evidence="10">
    <location>
        <begin position="222"/>
        <end position="421"/>
    </location>
</feature>
<dbReference type="KEGG" id="lpan:LPMP_270040"/>
<dbReference type="VEuPathDB" id="TriTrypDB:LPAL13_270005700"/>
<dbReference type="CDD" id="cd07343">
    <property type="entry name" value="M48A_Zmpste24p_like"/>
    <property type="match status" value="1"/>
</dbReference>
<dbReference type="InterPro" id="IPR027057">
    <property type="entry name" value="CAXX_Prtase_1"/>
</dbReference>
<dbReference type="GeneID" id="22576180"/>
<comment type="function">
    <text evidence="9">Proteolytically removes the C-terminal three residues of farnesylated proteins.</text>
</comment>
<keyword evidence="1 9" id="KW-0645">Protease</keyword>
<keyword evidence="5 9" id="KW-0482">Metalloprotease</keyword>
<reference evidence="12 13" key="1">
    <citation type="journal article" date="2015" name="Sci. Rep.">
        <title>The genome of Leishmania panamensis: insights into genomics of the L. (Viannia) subgenus.</title>
        <authorList>
            <person name="Llanes A."/>
            <person name="Restrepo C.M."/>
            <person name="Vecchio G.D."/>
            <person name="Anguizola F.J."/>
            <person name="Lleonart R."/>
        </authorList>
    </citation>
    <scope>NUCLEOTIDE SEQUENCE [LARGE SCALE GENOMIC DNA]</scope>
    <source>
        <strain evidence="12 13">MHOM/PA/94/PSC-1</strain>
    </source>
</reference>
<evidence type="ECO:0000256" key="3">
    <source>
        <dbReference type="ARBA" id="ARBA00022801"/>
    </source>
</evidence>
<accession>A0A088RVT5</accession>
<keyword evidence="3 9" id="KW-0378">Hydrolase</keyword>
<dbReference type="Proteomes" id="UP000063063">
    <property type="component" value="Chromosome 27"/>
</dbReference>
<evidence type="ECO:0000256" key="6">
    <source>
        <dbReference type="ARBA" id="ARBA00044456"/>
    </source>
</evidence>
<evidence type="ECO:0000256" key="2">
    <source>
        <dbReference type="ARBA" id="ARBA00022723"/>
    </source>
</evidence>
<feature type="binding site" evidence="8">
    <location>
        <position position="365"/>
    </location>
    <ligand>
        <name>Zn(2+)</name>
        <dbReference type="ChEBI" id="CHEBI:29105"/>
        <note>catalytic</note>
    </ligand>
</feature>
<proteinExistence type="inferred from homology"/>
<keyword evidence="9" id="KW-0812">Transmembrane</keyword>
<evidence type="ECO:0000313" key="12">
    <source>
        <dbReference type="EMBL" id="AIN99384.1"/>
    </source>
</evidence>
<feature type="active site" evidence="7">
    <location>
        <position position="287"/>
    </location>
</feature>
<name>A0A088RVT5_LEIPA</name>
<dbReference type="RefSeq" id="XP_010700091.1">
    <property type="nucleotide sequence ID" value="XM_010701789.1"/>
</dbReference>
<feature type="binding site" evidence="8">
    <location>
        <position position="290"/>
    </location>
    <ligand>
        <name>Zn(2+)</name>
        <dbReference type="ChEBI" id="CHEBI:29105"/>
        <note>catalytic</note>
    </ligand>
</feature>
<evidence type="ECO:0000256" key="8">
    <source>
        <dbReference type="PIRSR" id="PIRSR627057-2"/>
    </source>
</evidence>
<evidence type="ECO:0000256" key="7">
    <source>
        <dbReference type="PIRSR" id="PIRSR627057-1"/>
    </source>
</evidence>
<comment type="catalytic activity">
    <reaction evidence="6 9">
        <text>Hydrolyzes the peptide bond -P2-(S-farnesyl or geranylgeranyl)C-P1'-P2'-P3'-COOH where P1' and P2' are amino acids with aliphatic side chains and P3' is any C-terminal residue.</text>
        <dbReference type="EC" id="3.4.24.84"/>
    </reaction>
</comment>
<dbReference type="eggNOG" id="KOG2719">
    <property type="taxonomic scope" value="Eukaryota"/>
</dbReference>
<keyword evidence="13" id="KW-1185">Reference proteome</keyword>
<comment type="similarity">
    <text evidence="9">Belongs to the peptidase M48A family.</text>
</comment>
<feature type="transmembrane region" description="Helical" evidence="9">
    <location>
        <begin position="183"/>
        <end position="204"/>
    </location>
</feature>
<dbReference type="AlphaFoldDB" id="A0A088RVT5"/>
<comment type="cofactor">
    <cofactor evidence="8 9">
        <name>Zn(2+)</name>
        <dbReference type="ChEBI" id="CHEBI:29105"/>
    </cofactor>
    <text evidence="8 9">Binds 1 zinc ion per subunit.</text>
</comment>
<comment type="subcellular location">
    <subcellularLocation>
        <location evidence="9">Endoplasmic reticulum membrane</location>
        <topology evidence="9">Multi-pass membrane protein</topology>
    </subcellularLocation>
</comment>
<dbReference type="FunFam" id="3.30.2010.10:FF:000016">
    <property type="entry name" value="CAAX prenyl protease"/>
    <property type="match status" value="1"/>
</dbReference>
<dbReference type="GO" id="GO:0004222">
    <property type="term" value="F:metalloendopeptidase activity"/>
    <property type="evidence" value="ECO:0007669"/>
    <property type="project" value="UniProtKB-UniRule"/>
</dbReference>
<evidence type="ECO:0000259" key="10">
    <source>
        <dbReference type="Pfam" id="PF01435"/>
    </source>
</evidence>
<feature type="domain" description="CAAX prenyl protease 1 N-terminal" evidence="11">
    <location>
        <begin position="34"/>
        <end position="210"/>
    </location>
</feature>
<organism evidence="12 13">
    <name type="scientific">Leishmania panamensis</name>
    <dbReference type="NCBI Taxonomy" id="5679"/>
    <lineage>
        <taxon>Eukaryota</taxon>
        <taxon>Discoba</taxon>
        <taxon>Euglenozoa</taxon>
        <taxon>Kinetoplastea</taxon>
        <taxon>Metakinetoplastina</taxon>
        <taxon>Trypanosomatida</taxon>
        <taxon>Trypanosomatidae</taxon>
        <taxon>Leishmaniinae</taxon>
        <taxon>Leishmania</taxon>
        <taxon>Leishmania guyanensis species complex</taxon>
    </lineage>
</organism>
<evidence type="ECO:0000256" key="1">
    <source>
        <dbReference type="ARBA" id="ARBA00022670"/>
    </source>
</evidence>
<dbReference type="InterPro" id="IPR032456">
    <property type="entry name" value="Peptidase_M48_N"/>
</dbReference>
<dbReference type="GO" id="GO:0046872">
    <property type="term" value="F:metal ion binding"/>
    <property type="evidence" value="ECO:0007669"/>
    <property type="project" value="UniProtKB-UniRule"/>
</dbReference>
<keyword evidence="9" id="KW-0472">Membrane</keyword>
<dbReference type="EMBL" id="CP009396">
    <property type="protein sequence ID" value="AIN99384.1"/>
    <property type="molecule type" value="Genomic_DNA"/>
</dbReference>
<feature type="transmembrane region" description="Helical" evidence="9">
    <location>
        <begin position="296"/>
        <end position="318"/>
    </location>
</feature>
<evidence type="ECO:0000313" key="13">
    <source>
        <dbReference type="Proteomes" id="UP000063063"/>
    </source>
</evidence>
<evidence type="ECO:0000256" key="4">
    <source>
        <dbReference type="ARBA" id="ARBA00022833"/>
    </source>
</evidence>
<dbReference type="PANTHER" id="PTHR10120">
    <property type="entry name" value="CAAX PRENYL PROTEASE 1"/>
    <property type="match status" value="1"/>
</dbReference>
<dbReference type="Pfam" id="PF16491">
    <property type="entry name" value="Peptidase_M48_N"/>
    <property type="match status" value="1"/>
</dbReference>
<keyword evidence="9" id="KW-1133">Transmembrane helix</keyword>
<gene>
    <name evidence="12" type="ORF">LPMP_270040</name>
</gene>
<evidence type="ECO:0000259" key="11">
    <source>
        <dbReference type="Pfam" id="PF16491"/>
    </source>
</evidence>
<keyword evidence="9" id="KW-0256">Endoplasmic reticulum</keyword>
<dbReference type="EC" id="3.4.24.84" evidence="9"/>
<feature type="binding site" evidence="8">
    <location>
        <position position="286"/>
    </location>
    <ligand>
        <name>Zn(2+)</name>
        <dbReference type="ChEBI" id="CHEBI:29105"/>
        <note>catalytic</note>
    </ligand>
</feature>
<dbReference type="OrthoDB" id="360839at2759"/>
<protein>
    <recommendedName>
        <fullName evidence="9">CAAX prenyl protease</fullName>
        <ecNumber evidence="9">3.4.24.84</ecNumber>
    </recommendedName>
</protein>